<reference evidence="2 3" key="2">
    <citation type="submission" date="2019-09" db="EMBL/GenBank/DDBJ databases">
        <authorList>
            <person name="Jin C."/>
        </authorList>
    </citation>
    <scope>NUCLEOTIDE SEQUENCE [LARGE SCALE GENOMIC DNA]</scope>
    <source>
        <strain evidence="2 3">BN140078</strain>
    </source>
</reference>
<evidence type="ECO:0000256" key="1">
    <source>
        <dbReference type="SAM" id="SignalP"/>
    </source>
</evidence>
<evidence type="ECO:0000313" key="3">
    <source>
        <dbReference type="Proteomes" id="UP000324611"/>
    </source>
</evidence>
<reference evidence="2 3" key="1">
    <citation type="submission" date="2019-09" db="EMBL/GenBank/DDBJ databases">
        <title>Chitinophaga ginsengihumi sp. nov., isolated from soil of ginseng rhizosphere.</title>
        <authorList>
            <person name="Lee J."/>
        </authorList>
    </citation>
    <scope>NUCLEOTIDE SEQUENCE [LARGE SCALE GENOMIC DNA]</scope>
    <source>
        <strain evidence="2 3">BN140078</strain>
    </source>
</reference>
<evidence type="ECO:0000313" key="2">
    <source>
        <dbReference type="EMBL" id="KAA2238603.1"/>
    </source>
</evidence>
<protein>
    <submittedName>
        <fullName evidence="2">Uncharacterized protein</fullName>
    </submittedName>
</protein>
<sequence length="110" mass="12536">MKQLLFCLAAALSFQVTFANGPVVKDNGPSKAKHAVSHERNAVKQRIKPADCVGQDKKLINGICETGQRVWTRSEWDNVKHEYHCYYYWRWSDGSVSQEYFTINPVGCIA</sequence>
<keyword evidence="3" id="KW-1185">Reference proteome</keyword>
<comment type="caution">
    <text evidence="2">The sequence shown here is derived from an EMBL/GenBank/DDBJ whole genome shotgun (WGS) entry which is preliminary data.</text>
</comment>
<dbReference type="EMBL" id="VUOC01000004">
    <property type="protein sequence ID" value="KAA2238603.1"/>
    <property type="molecule type" value="Genomic_DNA"/>
</dbReference>
<dbReference type="Proteomes" id="UP000324611">
    <property type="component" value="Unassembled WGS sequence"/>
</dbReference>
<gene>
    <name evidence="2" type="ORF">F0L74_20480</name>
</gene>
<dbReference type="AlphaFoldDB" id="A0A5B2VGC2"/>
<proteinExistence type="predicted"/>
<dbReference type="RefSeq" id="WP_149839782.1">
    <property type="nucleotide sequence ID" value="NZ_VUOC01000004.1"/>
</dbReference>
<name>A0A5B2VGC2_9BACT</name>
<accession>A0A5B2VGC2</accession>
<organism evidence="2 3">
    <name type="scientific">Chitinophaga agrisoli</name>
    <dbReference type="NCBI Taxonomy" id="2607653"/>
    <lineage>
        <taxon>Bacteria</taxon>
        <taxon>Pseudomonadati</taxon>
        <taxon>Bacteroidota</taxon>
        <taxon>Chitinophagia</taxon>
        <taxon>Chitinophagales</taxon>
        <taxon>Chitinophagaceae</taxon>
        <taxon>Chitinophaga</taxon>
    </lineage>
</organism>
<feature type="signal peptide" evidence="1">
    <location>
        <begin position="1"/>
        <end position="19"/>
    </location>
</feature>
<feature type="chain" id="PRO_5022706711" evidence="1">
    <location>
        <begin position="20"/>
        <end position="110"/>
    </location>
</feature>
<keyword evidence="1" id="KW-0732">Signal</keyword>